<keyword evidence="8" id="KW-0496">Mitochondrion</keyword>
<dbReference type="PANTHER" id="PTHR12629">
    <property type="entry name" value="DIPHOSPHOINOSITOL POLYPHOSPHATE PHOSPHOHYDROLASE"/>
    <property type="match status" value="1"/>
</dbReference>
<evidence type="ECO:0000313" key="10">
    <source>
        <dbReference type="EMBL" id="URE11056.1"/>
    </source>
</evidence>
<evidence type="ECO:0000256" key="3">
    <source>
        <dbReference type="ARBA" id="ARBA00005582"/>
    </source>
</evidence>
<dbReference type="CDD" id="cd04666">
    <property type="entry name" value="NUDIX_DIPP2_like_Nudt4"/>
    <property type="match status" value="1"/>
</dbReference>
<evidence type="ECO:0000313" key="11">
    <source>
        <dbReference type="Proteomes" id="UP001055439"/>
    </source>
</evidence>
<keyword evidence="11" id="KW-1185">Reference proteome</keyword>
<dbReference type="InterPro" id="IPR047198">
    <property type="entry name" value="DDP-like_NUDIX"/>
</dbReference>
<protein>
    <submittedName>
        <fullName evidence="10">Nudix hydrolase 13</fullName>
    </submittedName>
</protein>
<keyword evidence="4" id="KW-0479">Metal-binding</keyword>
<dbReference type="GO" id="GO:0046872">
    <property type="term" value="F:metal ion binding"/>
    <property type="evidence" value="ECO:0007669"/>
    <property type="project" value="UniProtKB-KW"/>
</dbReference>
<evidence type="ECO:0000256" key="8">
    <source>
        <dbReference type="ARBA" id="ARBA00023128"/>
    </source>
</evidence>
<dbReference type="InterPro" id="IPR015797">
    <property type="entry name" value="NUDIX_hydrolase-like_dom_sf"/>
</dbReference>
<dbReference type="EMBL" id="CP097508">
    <property type="protein sequence ID" value="URE11056.1"/>
    <property type="molecule type" value="Genomic_DNA"/>
</dbReference>
<keyword evidence="6" id="KW-0460">Magnesium</keyword>
<keyword evidence="7" id="KW-0809">Transit peptide</keyword>
<dbReference type="FunFam" id="3.90.79.10:FF:000030">
    <property type="entry name" value="Nudix hydrolase 13 mitochondrial"/>
    <property type="match status" value="1"/>
</dbReference>
<evidence type="ECO:0000256" key="2">
    <source>
        <dbReference type="ARBA" id="ARBA00004173"/>
    </source>
</evidence>
<comment type="subcellular location">
    <subcellularLocation>
        <location evidence="2">Mitochondrion</location>
    </subcellularLocation>
</comment>
<reference evidence="10" key="1">
    <citation type="submission" date="2022-05" db="EMBL/GenBank/DDBJ databases">
        <title>The Musa troglodytarum L. genome provides insights into the mechanism of non-climacteric behaviour and enrichment of carotenoids.</title>
        <authorList>
            <person name="Wang J."/>
        </authorList>
    </citation>
    <scope>NUCLEOTIDE SEQUENCE</scope>
    <source>
        <tissue evidence="10">Leaf</tissue>
    </source>
</reference>
<dbReference type="GO" id="GO:0016462">
    <property type="term" value="F:pyrophosphatase activity"/>
    <property type="evidence" value="ECO:0007669"/>
    <property type="project" value="InterPro"/>
</dbReference>
<dbReference type="GO" id="GO:0005634">
    <property type="term" value="C:nucleus"/>
    <property type="evidence" value="ECO:0007669"/>
    <property type="project" value="TreeGrafter"/>
</dbReference>
<dbReference type="PROSITE" id="PS00893">
    <property type="entry name" value="NUDIX_BOX"/>
    <property type="match status" value="1"/>
</dbReference>
<dbReference type="SUPFAM" id="SSF55811">
    <property type="entry name" value="Nudix"/>
    <property type="match status" value="1"/>
</dbReference>
<feature type="domain" description="Nudix hydrolase" evidence="9">
    <location>
        <begin position="42"/>
        <end position="187"/>
    </location>
</feature>
<dbReference type="InterPro" id="IPR000086">
    <property type="entry name" value="NUDIX_hydrolase_dom"/>
</dbReference>
<evidence type="ECO:0000256" key="4">
    <source>
        <dbReference type="ARBA" id="ARBA00022723"/>
    </source>
</evidence>
<comment type="similarity">
    <text evidence="3">Belongs to the Nudix hydrolase family.</text>
</comment>
<dbReference type="PROSITE" id="PS51462">
    <property type="entry name" value="NUDIX"/>
    <property type="match status" value="1"/>
</dbReference>
<proteinExistence type="inferred from homology"/>
<dbReference type="Proteomes" id="UP001055439">
    <property type="component" value="Chromosome 6"/>
</dbReference>
<dbReference type="OrthoDB" id="2011998at2759"/>
<evidence type="ECO:0000259" key="9">
    <source>
        <dbReference type="PROSITE" id="PS51462"/>
    </source>
</evidence>
<evidence type="ECO:0000256" key="7">
    <source>
        <dbReference type="ARBA" id="ARBA00022946"/>
    </source>
</evidence>
<sequence>MALSGGGFELVEVKSFLFRCARMSSSPLVSRKGRHQQRYDNQRRLVAGCIPYKLNIEDDTQSDDLLDRVEVLMITSPGRNDLIFPKGGWETDETAGEAACREALEEAGVRGILNDTVLGVWEFRSKSTQDTCSVEGVCRGYMFALEVTEELECYPEKDSHQRQWVHVAEAYKHCRYDWMREALNSFKNLLTGKPVSTVPELSESSGFWIAKPNAVALC</sequence>
<dbReference type="AlphaFoldDB" id="A0A9E7G8S8"/>
<evidence type="ECO:0000256" key="6">
    <source>
        <dbReference type="ARBA" id="ARBA00022842"/>
    </source>
</evidence>
<dbReference type="GO" id="GO:0005739">
    <property type="term" value="C:mitochondrion"/>
    <property type="evidence" value="ECO:0007669"/>
    <property type="project" value="UniProtKB-SubCell"/>
</dbReference>
<gene>
    <name evidence="10" type="ORF">MUK42_23228</name>
</gene>
<dbReference type="PANTHER" id="PTHR12629:SF71">
    <property type="entry name" value="HYDROLASE 13, MITOCHONDRIAL, PUTATIVE, EXPRESSED-RELATED"/>
    <property type="match status" value="1"/>
</dbReference>
<evidence type="ECO:0000256" key="5">
    <source>
        <dbReference type="ARBA" id="ARBA00022801"/>
    </source>
</evidence>
<keyword evidence="5 10" id="KW-0378">Hydrolase</keyword>
<name>A0A9E7G8S8_9LILI</name>
<dbReference type="Gene3D" id="3.90.79.10">
    <property type="entry name" value="Nucleoside Triphosphate Pyrophosphohydrolase"/>
    <property type="match status" value="1"/>
</dbReference>
<evidence type="ECO:0000256" key="1">
    <source>
        <dbReference type="ARBA" id="ARBA00001946"/>
    </source>
</evidence>
<accession>A0A9E7G8S8</accession>
<dbReference type="InterPro" id="IPR020084">
    <property type="entry name" value="NUDIX_hydrolase_CS"/>
</dbReference>
<comment type="cofactor">
    <cofactor evidence="1">
        <name>Mg(2+)</name>
        <dbReference type="ChEBI" id="CHEBI:18420"/>
    </cofactor>
</comment>
<dbReference type="Pfam" id="PF00293">
    <property type="entry name" value="NUDIX"/>
    <property type="match status" value="1"/>
</dbReference>
<organism evidence="10 11">
    <name type="scientific">Musa troglodytarum</name>
    <name type="common">fe'i banana</name>
    <dbReference type="NCBI Taxonomy" id="320322"/>
    <lineage>
        <taxon>Eukaryota</taxon>
        <taxon>Viridiplantae</taxon>
        <taxon>Streptophyta</taxon>
        <taxon>Embryophyta</taxon>
        <taxon>Tracheophyta</taxon>
        <taxon>Spermatophyta</taxon>
        <taxon>Magnoliopsida</taxon>
        <taxon>Liliopsida</taxon>
        <taxon>Zingiberales</taxon>
        <taxon>Musaceae</taxon>
        <taxon>Musa</taxon>
    </lineage>
</organism>